<accession>A0A853J9N1</accession>
<dbReference type="Pfam" id="PF05960">
    <property type="entry name" value="DUF885"/>
    <property type="match status" value="1"/>
</dbReference>
<dbReference type="EMBL" id="JACCKA010000029">
    <property type="protein sequence ID" value="NZA25565.1"/>
    <property type="molecule type" value="Genomic_DNA"/>
</dbReference>
<proteinExistence type="predicted"/>
<name>A0A853J9N1_9GAMM</name>
<keyword evidence="2" id="KW-1185">Reference proteome</keyword>
<protein>
    <submittedName>
        <fullName evidence="1">DUF885 domain-containing protein</fullName>
    </submittedName>
</protein>
<dbReference type="InterPro" id="IPR010281">
    <property type="entry name" value="DUF885"/>
</dbReference>
<dbReference type="AlphaFoldDB" id="A0A853J9N1"/>
<reference evidence="1 2" key="1">
    <citation type="submission" date="2020-07" db="EMBL/GenBank/DDBJ databases">
        <title>Luteimonas sp. SJ-92.</title>
        <authorList>
            <person name="Huang X.-X."/>
            <person name="Xu L."/>
            <person name="Sun J.-Q."/>
        </authorList>
    </citation>
    <scope>NUCLEOTIDE SEQUENCE [LARGE SCALE GENOMIC DNA]</scope>
    <source>
        <strain evidence="1 2">SJ-92</strain>
    </source>
</reference>
<organism evidence="1 2">
    <name type="scientific">Luteimonas salinisoli</name>
    <dbReference type="NCBI Taxonomy" id="2752307"/>
    <lineage>
        <taxon>Bacteria</taxon>
        <taxon>Pseudomonadati</taxon>
        <taxon>Pseudomonadota</taxon>
        <taxon>Gammaproteobacteria</taxon>
        <taxon>Lysobacterales</taxon>
        <taxon>Lysobacteraceae</taxon>
        <taxon>Luteimonas</taxon>
    </lineage>
</organism>
<comment type="caution">
    <text evidence="1">The sequence shown here is derived from an EMBL/GenBank/DDBJ whole genome shotgun (WGS) entry which is preliminary data.</text>
</comment>
<evidence type="ECO:0000313" key="2">
    <source>
        <dbReference type="Proteomes" id="UP000578091"/>
    </source>
</evidence>
<sequence length="582" mass="64171">MLTMAMLLLSVSSPAEPPPHPRSVDAIATQVVEVQLSLEPVAAYLHGLPLPRHDSFGARTPDELAGARDRYDELRTELAAIDPSSLPERDAVTFAVTEEYLQAEHGLRVCRRELWAVDHMFGWHRILPIIAARQPVDTPEQRSQALQRWGSLGAWVDAEIENLRTGLSAGYSAPRPVVVRVLAQLESMTGEGATSPVDSPAARATDPAFASAFQEIIGEVVDPALRRYSRFLKDEYLSGARAGLGISEHPSGEACYAASLRYYTTLQDSPEAIMRLGASTVARNLAEIAAMTGKPRRDLDLPELMRSIREHPANGFASEEEIFGLTKELVEKGRQASKEIFVALPRQRLEVTLYPPHLRGSGVSSHYEPGGDAGRPARFMLQTDDWEQQRRSDIEILAFHEAFPGHHLQQGLVADAQSHPISRLAGNSAYTEGWGRYAEALAEELGLYSSELSRIQRRLWPARGMVADPGLHTKGWTRDQTYHYLLETGRFTPAQTDDLIDRMAILPGQLTAYDAGGLQFRALREKAEAALGSRFSLVQFHSLLLDKGPVPLSALQRMVDGWIAAKTRERAGVEDAGRGTSR</sequence>
<dbReference type="Proteomes" id="UP000578091">
    <property type="component" value="Unassembled WGS sequence"/>
</dbReference>
<dbReference type="PANTHER" id="PTHR33361:SF2">
    <property type="entry name" value="DUF885 DOMAIN-CONTAINING PROTEIN"/>
    <property type="match status" value="1"/>
</dbReference>
<dbReference type="PANTHER" id="PTHR33361">
    <property type="entry name" value="GLR0591 PROTEIN"/>
    <property type="match status" value="1"/>
</dbReference>
<evidence type="ECO:0000313" key="1">
    <source>
        <dbReference type="EMBL" id="NZA25565.1"/>
    </source>
</evidence>
<dbReference type="RefSeq" id="WP_180677368.1">
    <property type="nucleotide sequence ID" value="NZ_JACCKA010000029.1"/>
</dbReference>
<gene>
    <name evidence="1" type="ORF">H0E84_04155</name>
</gene>